<organism evidence="3 4">
    <name type="scientific">Candidatus Woesebacteria bacterium GW2011_GWA1_39_21</name>
    <dbReference type="NCBI Taxonomy" id="1618550"/>
    <lineage>
        <taxon>Bacteria</taxon>
        <taxon>Candidatus Woeseibacteriota</taxon>
    </lineage>
</organism>
<evidence type="ECO:0000256" key="2">
    <source>
        <dbReference type="SAM" id="Phobius"/>
    </source>
</evidence>
<evidence type="ECO:0000313" key="3">
    <source>
        <dbReference type="EMBL" id="KKR10163.1"/>
    </source>
</evidence>
<keyword evidence="2" id="KW-0472">Membrane</keyword>
<reference evidence="3 4" key="1">
    <citation type="journal article" date="2015" name="Nature">
        <title>rRNA introns, odd ribosomes, and small enigmatic genomes across a large radiation of phyla.</title>
        <authorList>
            <person name="Brown C.T."/>
            <person name="Hug L.A."/>
            <person name="Thomas B.C."/>
            <person name="Sharon I."/>
            <person name="Castelle C.J."/>
            <person name="Singh A."/>
            <person name="Wilkins M.J."/>
            <person name="Williams K.H."/>
            <person name="Banfield J.F."/>
        </authorList>
    </citation>
    <scope>NUCLEOTIDE SEQUENCE [LARGE SCALE GENOMIC DNA]</scope>
</reference>
<dbReference type="EMBL" id="LBWP01000022">
    <property type="protein sequence ID" value="KKR10163.1"/>
    <property type="molecule type" value="Genomic_DNA"/>
</dbReference>
<feature type="region of interest" description="Disordered" evidence="1">
    <location>
        <begin position="72"/>
        <end position="91"/>
    </location>
</feature>
<evidence type="ECO:0000313" key="4">
    <source>
        <dbReference type="Proteomes" id="UP000034246"/>
    </source>
</evidence>
<gene>
    <name evidence="3" type="ORF">UT39_C0022G0017</name>
</gene>
<dbReference type="AlphaFoldDB" id="A0A0G0N449"/>
<dbReference type="Proteomes" id="UP000034246">
    <property type="component" value="Unassembled WGS sequence"/>
</dbReference>
<accession>A0A0G0N449</accession>
<sequence length="91" mass="10212">MDGGLNTALIVSLILISTTVVILIIFVIQILNIVRRILLKIEVGIDNFSLTQDEIKLKILTFIEEILNKIKNHGKGKKRAGEITDEKNSEK</sequence>
<name>A0A0G0N449_9BACT</name>
<feature type="compositionally biased region" description="Basic and acidic residues" evidence="1">
    <location>
        <begin position="79"/>
        <end position="91"/>
    </location>
</feature>
<proteinExistence type="predicted"/>
<evidence type="ECO:0000256" key="1">
    <source>
        <dbReference type="SAM" id="MobiDB-lite"/>
    </source>
</evidence>
<comment type="caution">
    <text evidence="3">The sequence shown here is derived from an EMBL/GenBank/DDBJ whole genome shotgun (WGS) entry which is preliminary data.</text>
</comment>
<keyword evidence="2" id="KW-1133">Transmembrane helix</keyword>
<keyword evidence="2" id="KW-0812">Transmembrane</keyword>
<dbReference type="STRING" id="1618550.UT39_C0022G0017"/>
<feature type="transmembrane region" description="Helical" evidence="2">
    <location>
        <begin position="6"/>
        <end position="31"/>
    </location>
</feature>
<protein>
    <submittedName>
        <fullName evidence="3">Uncharacterized protein</fullName>
    </submittedName>
</protein>